<dbReference type="Proteomes" id="UP000324222">
    <property type="component" value="Unassembled WGS sequence"/>
</dbReference>
<proteinExistence type="predicted"/>
<evidence type="ECO:0008006" key="3">
    <source>
        <dbReference type="Google" id="ProtNLM"/>
    </source>
</evidence>
<reference evidence="1 2" key="1">
    <citation type="submission" date="2019-05" db="EMBL/GenBank/DDBJ databases">
        <title>Another draft genome of Portunus trituberculatus and its Hox gene families provides insights of decapod evolution.</title>
        <authorList>
            <person name="Jeong J.-H."/>
            <person name="Song I."/>
            <person name="Kim S."/>
            <person name="Choi T."/>
            <person name="Kim D."/>
            <person name="Ryu S."/>
            <person name="Kim W."/>
        </authorList>
    </citation>
    <scope>NUCLEOTIDE SEQUENCE [LARGE SCALE GENOMIC DNA]</scope>
    <source>
        <tissue evidence="1">Muscle</tissue>
    </source>
</reference>
<dbReference type="PANTHER" id="PTHR21301:SF10">
    <property type="entry name" value="REVERSE TRANSCRIPTASE DOMAIN-CONTAINING PROTEIN"/>
    <property type="match status" value="1"/>
</dbReference>
<evidence type="ECO:0000313" key="2">
    <source>
        <dbReference type="Proteomes" id="UP000324222"/>
    </source>
</evidence>
<name>A0A5B7FJF5_PORTR</name>
<dbReference type="AlphaFoldDB" id="A0A5B7FJF5"/>
<accession>A0A5B7FJF5</accession>
<dbReference type="PANTHER" id="PTHR21301">
    <property type="entry name" value="REVERSE TRANSCRIPTASE"/>
    <property type="match status" value="1"/>
</dbReference>
<sequence length="257" mass="28704">MGECSTDVGVDCRSCVAFRAPAIIVEAESFVGIFDDFLELLKAAPATENHIIASLDVLSLFTNVPVNRTIQLILDRVYICEDTKSLAIPEEHLRTLLEICNKEAPFTCPRGNLYRQIDSVAMGSPVGVLFANFFMGSIEATTLQDRRPSIYGSYADDIFIRVKDADELLNLKQRLTTSSRLRFTHEEATEGHLPFLDVMVSACNSGFKTTVYVKDANKGLCLNSNSECPERYTRSTINAYIRRALPLLLLEKRPLRA</sequence>
<protein>
    <recommendedName>
        <fullName evidence="3">Reverse transcriptase domain-containing protein</fullName>
    </recommendedName>
</protein>
<evidence type="ECO:0000313" key="1">
    <source>
        <dbReference type="EMBL" id="MPC46612.1"/>
    </source>
</evidence>
<comment type="caution">
    <text evidence="1">The sequence shown here is derived from an EMBL/GenBank/DDBJ whole genome shotgun (WGS) entry which is preliminary data.</text>
</comment>
<keyword evidence="2" id="KW-1185">Reference proteome</keyword>
<gene>
    <name evidence="1" type="ORF">E2C01_040336</name>
</gene>
<organism evidence="1 2">
    <name type="scientific">Portunus trituberculatus</name>
    <name type="common">Swimming crab</name>
    <name type="synonym">Neptunus trituberculatus</name>
    <dbReference type="NCBI Taxonomy" id="210409"/>
    <lineage>
        <taxon>Eukaryota</taxon>
        <taxon>Metazoa</taxon>
        <taxon>Ecdysozoa</taxon>
        <taxon>Arthropoda</taxon>
        <taxon>Crustacea</taxon>
        <taxon>Multicrustacea</taxon>
        <taxon>Malacostraca</taxon>
        <taxon>Eumalacostraca</taxon>
        <taxon>Eucarida</taxon>
        <taxon>Decapoda</taxon>
        <taxon>Pleocyemata</taxon>
        <taxon>Brachyura</taxon>
        <taxon>Eubrachyura</taxon>
        <taxon>Portunoidea</taxon>
        <taxon>Portunidae</taxon>
        <taxon>Portuninae</taxon>
        <taxon>Portunus</taxon>
    </lineage>
</organism>
<dbReference type="EMBL" id="VSRR010007293">
    <property type="protein sequence ID" value="MPC46612.1"/>
    <property type="molecule type" value="Genomic_DNA"/>
</dbReference>
<dbReference type="OrthoDB" id="10053630at2759"/>